<evidence type="ECO:0000313" key="7">
    <source>
        <dbReference type="EMBL" id="KAH0547702.1"/>
    </source>
</evidence>
<keyword evidence="4 6" id="KW-0472">Membrane</keyword>
<comment type="caution">
    <text evidence="7">The sequence shown here is derived from an EMBL/GenBank/DDBJ whole genome shotgun (WGS) entry which is preliminary data.</text>
</comment>
<dbReference type="PANTHER" id="PTHR15549">
    <property type="entry name" value="PAIRED IMMUNOGLOBULIN-LIKE TYPE 2 RECEPTOR"/>
    <property type="match status" value="1"/>
</dbReference>
<dbReference type="Proteomes" id="UP000698800">
    <property type="component" value="Unassembled WGS sequence"/>
</dbReference>
<evidence type="ECO:0000256" key="3">
    <source>
        <dbReference type="ARBA" id="ARBA00022989"/>
    </source>
</evidence>
<accession>A0A9P8IDY3</accession>
<dbReference type="GO" id="GO:0016020">
    <property type="term" value="C:membrane"/>
    <property type="evidence" value="ECO:0007669"/>
    <property type="project" value="UniProtKB-SubCell"/>
</dbReference>
<evidence type="ECO:0000256" key="5">
    <source>
        <dbReference type="SAM" id="MobiDB-lite"/>
    </source>
</evidence>
<evidence type="ECO:0000256" key="6">
    <source>
        <dbReference type="SAM" id="Phobius"/>
    </source>
</evidence>
<evidence type="ECO:0000256" key="2">
    <source>
        <dbReference type="ARBA" id="ARBA00022692"/>
    </source>
</evidence>
<keyword evidence="8" id="KW-1185">Reference proteome</keyword>
<comment type="subcellular location">
    <subcellularLocation>
        <location evidence="1">Membrane</location>
        <topology evidence="1">Single-pass membrane protein</topology>
    </subcellularLocation>
</comment>
<dbReference type="AlphaFoldDB" id="A0A9P8IDY3"/>
<feature type="region of interest" description="Disordered" evidence="5">
    <location>
        <begin position="167"/>
        <end position="192"/>
    </location>
</feature>
<feature type="region of interest" description="Disordered" evidence="5">
    <location>
        <begin position="66"/>
        <end position="94"/>
    </location>
</feature>
<protein>
    <submittedName>
        <fullName evidence="7">Uncharacterized protein</fullName>
    </submittedName>
</protein>
<dbReference type="EMBL" id="JAGHQL010000002">
    <property type="protein sequence ID" value="KAH0547702.1"/>
    <property type="molecule type" value="Genomic_DNA"/>
</dbReference>
<gene>
    <name evidence="7" type="ORF">FGG08_000191</name>
</gene>
<organism evidence="7 8">
    <name type="scientific">Glutinoglossum americanum</name>
    <dbReference type="NCBI Taxonomy" id="1670608"/>
    <lineage>
        <taxon>Eukaryota</taxon>
        <taxon>Fungi</taxon>
        <taxon>Dikarya</taxon>
        <taxon>Ascomycota</taxon>
        <taxon>Pezizomycotina</taxon>
        <taxon>Geoglossomycetes</taxon>
        <taxon>Geoglossales</taxon>
        <taxon>Geoglossaceae</taxon>
        <taxon>Glutinoglossum</taxon>
    </lineage>
</organism>
<evidence type="ECO:0000256" key="4">
    <source>
        <dbReference type="ARBA" id="ARBA00023136"/>
    </source>
</evidence>
<reference evidence="7" key="1">
    <citation type="submission" date="2021-03" db="EMBL/GenBank/DDBJ databases">
        <title>Comparative genomics and phylogenomic investigation of the class Geoglossomycetes provide insights into ecological specialization and systematics.</title>
        <authorList>
            <person name="Melie T."/>
            <person name="Pirro S."/>
            <person name="Miller A.N."/>
            <person name="Quandt A."/>
        </authorList>
    </citation>
    <scope>NUCLEOTIDE SEQUENCE</scope>
    <source>
        <strain evidence="7">GBOQ0MN5Z8</strain>
    </source>
</reference>
<evidence type="ECO:0000256" key="1">
    <source>
        <dbReference type="ARBA" id="ARBA00004167"/>
    </source>
</evidence>
<name>A0A9P8IDY3_9PEZI</name>
<proteinExistence type="predicted"/>
<feature type="transmembrane region" description="Helical" evidence="6">
    <location>
        <begin position="102"/>
        <end position="126"/>
    </location>
</feature>
<sequence>MGQWHACHSALTAATTAYLMDNLHDQRTLGIETDSLVNMWHVAYPLQIRWKESDLSAFAAATATATGNTASSTKSPMSSIESPAAASASSSSDLPHGLSTGAAAGIGVGVAVGVIAMALALGWWIFRRRRNTQAIRPTGQAEEAVYTKPEMDGAGAARAGRPVAELSASPAAEKHVLKPELDGRADPRPVNYNPVELEKLPGSRNYMAHPAIAALEARIKAGNHEDVVDDMWVNTAPLYFLLADGFTVAAQSRFRDESGKEGGIGVRKFVNGNARVVVFEDPFYEHQNQASEWASKRAQLKGYLGQMRMAEPDFQKMLFGVITIGKASQFFSYPYLQSELRCLHDGSEAYTFKNHQAEVDRWMTYMRDQILAGN</sequence>
<dbReference type="GO" id="GO:0071944">
    <property type="term" value="C:cell periphery"/>
    <property type="evidence" value="ECO:0007669"/>
    <property type="project" value="UniProtKB-ARBA"/>
</dbReference>
<dbReference type="PANTHER" id="PTHR15549:SF33">
    <property type="entry name" value="MEMBRANE PROTEIN WSC4, PUTATIVE (AFU_ORTHOLOGUE AFUA_5G09020)-RELATED"/>
    <property type="match status" value="1"/>
</dbReference>
<dbReference type="InterPro" id="IPR051694">
    <property type="entry name" value="Immunoregulatory_rcpt-like"/>
</dbReference>
<feature type="compositionally biased region" description="Basic and acidic residues" evidence="5">
    <location>
        <begin position="172"/>
        <end position="187"/>
    </location>
</feature>
<evidence type="ECO:0000313" key="8">
    <source>
        <dbReference type="Proteomes" id="UP000698800"/>
    </source>
</evidence>
<keyword evidence="2 6" id="KW-0812">Transmembrane</keyword>
<feature type="compositionally biased region" description="Low complexity" evidence="5">
    <location>
        <begin position="66"/>
        <end position="92"/>
    </location>
</feature>
<dbReference type="OrthoDB" id="5315444at2759"/>
<keyword evidence="3 6" id="KW-1133">Transmembrane helix</keyword>